<dbReference type="Proteomes" id="UP001065613">
    <property type="component" value="Chromosome"/>
</dbReference>
<feature type="binding site" evidence="7">
    <location>
        <begin position="31"/>
        <end position="36"/>
    </location>
    <ligand>
        <name>ATP</name>
        <dbReference type="ChEBI" id="CHEBI:30616"/>
    </ligand>
</feature>
<dbReference type="PANTHER" id="PTHR43033">
    <property type="entry name" value="TRNA(ILE)-LYSIDINE SYNTHASE-RELATED"/>
    <property type="match status" value="1"/>
</dbReference>
<evidence type="ECO:0000256" key="1">
    <source>
        <dbReference type="ARBA" id="ARBA00022490"/>
    </source>
</evidence>
<keyword evidence="1 7" id="KW-0963">Cytoplasm</keyword>
<dbReference type="GO" id="GO:0032267">
    <property type="term" value="F:tRNA(Ile)-lysidine synthase activity"/>
    <property type="evidence" value="ECO:0007669"/>
    <property type="project" value="UniProtKB-EC"/>
</dbReference>
<name>A0A977KU10_9CYAN</name>
<sequence length="324" mass="37259">MVWTELHRKLHITLKQRGFLPQGERILIAVSGGQDSVCLLRLLLDLRTKWHWTLAIAHCDHAWPTDEGIAEHVKNLAQAWQLPYFAKVAVNLKETEAAAREWRYQALIAIAQEQHFSLIVTGHTQSDRAETLLYNLIRGAGSNGLQALGWQRPLTSEIQLLRPLLEITREETGHCCQQLQLPLWEDVLNEKLDYARNRIRQQLIPYLQSQFNPQVEKNLAQTVDILQAEVDYLEQVSNQLWPDIASQEGQSLNRSKLREIPLALQRRIIRRFLQQRLQKSPTFEQIEALIFLITAPNRSCSSSLPHNSLVQVQGENLIFIQAGN</sequence>
<dbReference type="InterPro" id="IPR012094">
    <property type="entry name" value="tRNA_Ile_lys_synt"/>
</dbReference>
<evidence type="ECO:0000259" key="9">
    <source>
        <dbReference type="Pfam" id="PF09179"/>
    </source>
</evidence>
<accession>A0A977KU10</accession>
<proteinExistence type="inferred from homology"/>
<dbReference type="InterPro" id="IPR014729">
    <property type="entry name" value="Rossmann-like_a/b/a_fold"/>
</dbReference>
<comment type="domain">
    <text evidence="7">The N-terminal region contains the highly conserved SGGXDS motif, predicted to be a P-loop motif involved in ATP binding.</text>
</comment>
<comment type="catalytic activity">
    <reaction evidence="6 7">
        <text>cytidine(34) in tRNA(Ile2) + L-lysine + ATP = lysidine(34) in tRNA(Ile2) + AMP + diphosphate + H(+)</text>
        <dbReference type="Rhea" id="RHEA:43744"/>
        <dbReference type="Rhea" id="RHEA-COMP:10625"/>
        <dbReference type="Rhea" id="RHEA-COMP:10670"/>
        <dbReference type="ChEBI" id="CHEBI:15378"/>
        <dbReference type="ChEBI" id="CHEBI:30616"/>
        <dbReference type="ChEBI" id="CHEBI:32551"/>
        <dbReference type="ChEBI" id="CHEBI:33019"/>
        <dbReference type="ChEBI" id="CHEBI:82748"/>
        <dbReference type="ChEBI" id="CHEBI:83665"/>
        <dbReference type="ChEBI" id="CHEBI:456215"/>
        <dbReference type="EC" id="6.3.4.19"/>
    </reaction>
</comment>
<evidence type="ECO:0000259" key="8">
    <source>
        <dbReference type="Pfam" id="PF01171"/>
    </source>
</evidence>
<gene>
    <name evidence="7 10" type="primary">tilS</name>
    <name evidence="10" type="ORF">KA717_20520</name>
</gene>
<dbReference type="KEGG" id="wna:KA717_20520"/>
<feature type="domain" description="tRNA(Ile)-lysidine/2-thiocytidine synthase N-terminal" evidence="8">
    <location>
        <begin position="26"/>
        <end position="202"/>
    </location>
</feature>
<dbReference type="HAMAP" id="MF_01161">
    <property type="entry name" value="tRNA_Ile_lys_synt"/>
    <property type="match status" value="1"/>
</dbReference>
<dbReference type="SUPFAM" id="SSF52402">
    <property type="entry name" value="Adenine nucleotide alpha hydrolases-like"/>
    <property type="match status" value="1"/>
</dbReference>
<dbReference type="NCBIfam" id="TIGR02432">
    <property type="entry name" value="lysidine_TilS_N"/>
    <property type="match status" value="1"/>
</dbReference>
<evidence type="ECO:0000256" key="7">
    <source>
        <dbReference type="HAMAP-Rule" id="MF_01161"/>
    </source>
</evidence>
<evidence type="ECO:0000256" key="3">
    <source>
        <dbReference type="ARBA" id="ARBA00022694"/>
    </source>
</evidence>
<reference evidence="10" key="1">
    <citation type="submission" date="2021-04" db="EMBL/GenBank/DDBJ databases">
        <title>Genome sequence of Woronichinia naegeliana from Washington state freshwater lake bloom.</title>
        <authorList>
            <person name="Dreher T.W."/>
        </authorList>
    </citation>
    <scope>NUCLEOTIDE SEQUENCE</scope>
    <source>
        <strain evidence="10">WA131</strain>
    </source>
</reference>
<dbReference type="GO" id="GO:0005524">
    <property type="term" value="F:ATP binding"/>
    <property type="evidence" value="ECO:0007669"/>
    <property type="project" value="UniProtKB-UniRule"/>
</dbReference>
<dbReference type="SUPFAM" id="SSF82829">
    <property type="entry name" value="MesJ substrate recognition domain-like"/>
    <property type="match status" value="1"/>
</dbReference>
<keyword evidence="2 7" id="KW-0436">Ligase</keyword>
<dbReference type="GO" id="GO:0005737">
    <property type="term" value="C:cytoplasm"/>
    <property type="evidence" value="ECO:0007669"/>
    <property type="project" value="UniProtKB-SubCell"/>
</dbReference>
<evidence type="ECO:0000256" key="4">
    <source>
        <dbReference type="ARBA" id="ARBA00022741"/>
    </source>
</evidence>
<dbReference type="EMBL" id="CP073041">
    <property type="protein sequence ID" value="UXE58460.1"/>
    <property type="molecule type" value="Genomic_DNA"/>
</dbReference>
<comment type="subcellular location">
    <subcellularLocation>
        <location evidence="7">Cytoplasm</location>
    </subcellularLocation>
</comment>
<keyword evidence="3 7" id="KW-0819">tRNA processing</keyword>
<dbReference type="Pfam" id="PF01171">
    <property type="entry name" value="ATP_bind_3"/>
    <property type="match status" value="1"/>
</dbReference>
<dbReference type="AlphaFoldDB" id="A0A977KU10"/>
<comment type="function">
    <text evidence="7">Ligates lysine onto the cytidine present at position 34 of the AUA codon-specific tRNA(Ile) that contains the anticodon CAU, in an ATP-dependent manner. Cytidine is converted to lysidine, thus changing the amino acid specificity of the tRNA from methionine to isoleucine.</text>
</comment>
<dbReference type="Gene3D" id="1.20.59.20">
    <property type="match status" value="1"/>
</dbReference>
<organism evidence="10">
    <name type="scientific">Woronichinia naegeliana WA131</name>
    <dbReference type="NCBI Taxonomy" id="2824559"/>
    <lineage>
        <taxon>Bacteria</taxon>
        <taxon>Bacillati</taxon>
        <taxon>Cyanobacteriota</taxon>
        <taxon>Cyanophyceae</taxon>
        <taxon>Synechococcales</taxon>
        <taxon>Coelosphaeriaceae</taxon>
        <taxon>Woronichinia</taxon>
    </lineage>
</organism>
<protein>
    <recommendedName>
        <fullName evidence="7">tRNA(Ile)-lysidine synthase</fullName>
        <ecNumber evidence="7">6.3.4.19</ecNumber>
    </recommendedName>
    <alternativeName>
        <fullName evidence="7">tRNA(Ile)-2-lysyl-cytidine synthase</fullName>
    </alternativeName>
    <alternativeName>
        <fullName evidence="7">tRNA(Ile)-lysidine synthetase</fullName>
    </alternativeName>
</protein>
<dbReference type="InterPro" id="IPR011063">
    <property type="entry name" value="TilS/TtcA_N"/>
</dbReference>
<evidence type="ECO:0000313" key="10">
    <source>
        <dbReference type="EMBL" id="UXE58460.1"/>
    </source>
</evidence>
<evidence type="ECO:0000256" key="2">
    <source>
        <dbReference type="ARBA" id="ARBA00022598"/>
    </source>
</evidence>
<dbReference type="InterPro" id="IPR012795">
    <property type="entry name" value="tRNA_Ile_lys_synt_N"/>
</dbReference>
<dbReference type="GO" id="GO:0006400">
    <property type="term" value="P:tRNA modification"/>
    <property type="evidence" value="ECO:0007669"/>
    <property type="project" value="UniProtKB-UniRule"/>
</dbReference>
<dbReference type="CDD" id="cd01992">
    <property type="entry name" value="TilS_N"/>
    <property type="match status" value="1"/>
</dbReference>
<comment type="similarity">
    <text evidence="7">Belongs to the tRNA(Ile)-lysidine synthase family.</text>
</comment>
<keyword evidence="5 7" id="KW-0067">ATP-binding</keyword>
<dbReference type="PANTHER" id="PTHR43033:SF1">
    <property type="entry name" value="TRNA(ILE)-LYSIDINE SYNTHASE-RELATED"/>
    <property type="match status" value="1"/>
</dbReference>
<dbReference type="EC" id="6.3.4.19" evidence="7"/>
<dbReference type="Gene3D" id="3.40.50.620">
    <property type="entry name" value="HUPs"/>
    <property type="match status" value="1"/>
</dbReference>
<evidence type="ECO:0000256" key="6">
    <source>
        <dbReference type="ARBA" id="ARBA00048539"/>
    </source>
</evidence>
<dbReference type="Pfam" id="PF09179">
    <property type="entry name" value="TilS"/>
    <property type="match status" value="1"/>
</dbReference>
<feature type="domain" description="tRNA(Ile)-lysidine synthase substrate-binding" evidence="9">
    <location>
        <begin position="252"/>
        <end position="305"/>
    </location>
</feature>
<dbReference type="InterPro" id="IPR015262">
    <property type="entry name" value="tRNA_Ile_lys_synt_subst-bd"/>
</dbReference>
<keyword evidence="4 7" id="KW-0547">Nucleotide-binding</keyword>
<evidence type="ECO:0000256" key="5">
    <source>
        <dbReference type="ARBA" id="ARBA00022840"/>
    </source>
</evidence>